<reference evidence="8 9" key="1">
    <citation type="submission" date="2024-09" db="EMBL/GenBank/DDBJ databases">
        <authorList>
            <person name="Sun Q."/>
            <person name="Mori K."/>
        </authorList>
    </citation>
    <scope>NUCLEOTIDE SEQUENCE [LARGE SCALE GENOMIC DNA]</scope>
    <source>
        <strain evidence="8 9">JCM 14321</strain>
    </source>
</reference>
<accession>A0ABV5SP84</accession>
<comment type="similarity">
    <text evidence="1 5">Belongs to the peptidase S8 family.</text>
</comment>
<sequence length="852" mass="87975">MHKHRTARAWLASLAAAAAAAAFVIAAPPALAAPADAGADKIDRSVLDAARNGDESAFYIVLAEKADLSGARTAKGHEKKATLAYEELTATAASTQRPLRNFLDKHDVSYEPYWIANTIRATSSDVDLIEELASRKDVAQIVPEQSYELDATVVEGSTEAAVDAVSVTAETPVEWGIADIKAEQVWSQYGVDGEGIVIANIDSGVQYDHPALVANYRGNLGDGTFSHDYNWFDPTGVCTTAAPCDNNNHGTHTMGTMVGAGGIGVAPGATWIAAKGCEGRSCTDAYLLLAGQWMLAPTDHNGQNPRPDLSPDIINNSWGGSDDQWFYLDLIKAWNSAGIFEAFAAGNDGDGVTCSTTAAPGGRGDVYGVGAYDANGNIASFSGFGPSPVDGSLRPDITAPGVNVRSAIPGNRYQALNGTSMATPHLAGAVGLLWAEAPSLIGDIEATQALMNDAARDVDDTHCGGTPARNNVWGDGKLDVLAAVDAAPHTRAIITGTATDSATGAVLPNLTVHVTGDGFDRTTTTNASGAYRAVLPAGTYTFELSGYGYAPLVDAGYVVTAGSDATHDLALDTVAHHAVTGIVRDVVGAPLAGVTVALENTPVPAVTTDLQGRYTLPDVAEGTFSLAAAPAAPVLCNGVSRAELIVGADTANDIDLPARTDAAGTSCRPASYSWIKGVSKVAISGDEDAKTIALPFPVSFSGTTFTSTSVTTNGLVNFAAPRIGDYANGALPTATAPNGIIAAYWDDLVIDKKSSVQTATTGTAGARRFAIVWNNAAIADDPGVRLSFEVVFDEKTGDITLQYKDVAGSPLERGSSATIGIENLTGTDALQYSFNEPVVTDGSAITFIGKAA</sequence>
<evidence type="ECO:0000259" key="7">
    <source>
        <dbReference type="Pfam" id="PF00082"/>
    </source>
</evidence>
<dbReference type="SUPFAM" id="SSF52743">
    <property type="entry name" value="Subtilisin-like"/>
    <property type="match status" value="1"/>
</dbReference>
<dbReference type="RefSeq" id="WP_157424889.1">
    <property type="nucleotide sequence ID" value="NZ_BAAANI010000007.1"/>
</dbReference>
<dbReference type="Pfam" id="PF00082">
    <property type="entry name" value="Peptidase_S8"/>
    <property type="match status" value="1"/>
</dbReference>
<dbReference type="InterPro" id="IPR015500">
    <property type="entry name" value="Peptidase_S8_subtilisin-rel"/>
</dbReference>
<keyword evidence="3 5" id="KW-0378">Hydrolase</keyword>
<evidence type="ECO:0000256" key="3">
    <source>
        <dbReference type="ARBA" id="ARBA00022801"/>
    </source>
</evidence>
<gene>
    <name evidence="8" type="ORF">ACFFQV_07590</name>
</gene>
<dbReference type="EMBL" id="JBHMBL010000001">
    <property type="protein sequence ID" value="MFB9642149.1"/>
    <property type="molecule type" value="Genomic_DNA"/>
</dbReference>
<organism evidence="8 9">
    <name type="scientific">Agromyces lapidis</name>
    <dbReference type="NCBI Taxonomy" id="279574"/>
    <lineage>
        <taxon>Bacteria</taxon>
        <taxon>Bacillati</taxon>
        <taxon>Actinomycetota</taxon>
        <taxon>Actinomycetes</taxon>
        <taxon>Micrococcales</taxon>
        <taxon>Microbacteriaceae</taxon>
        <taxon>Agromyces</taxon>
    </lineage>
</organism>
<feature type="active site" description="Charge relay system" evidence="5">
    <location>
        <position position="202"/>
    </location>
</feature>
<feature type="chain" id="PRO_5045612156" evidence="6">
    <location>
        <begin position="33"/>
        <end position="852"/>
    </location>
</feature>
<dbReference type="Pfam" id="PF13620">
    <property type="entry name" value="CarboxypepD_reg"/>
    <property type="match status" value="1"/>
</dbReference>
<dbReference type="InterPro" id="IPR050131">
    <property type="entry name" value="Peptidase_S8_subtilisin-like"/>
</dbReference>
<feature type="signal peptide" evidence="6">
    <location>
        <begin position="1"/>
        <end position="32"/>
    </location>
</feature>
<dbReference type="Gene3D" id="3.40.50.200">
    <property type="entry name" value="Peptidase S8/S53 domain"/>
    <property type="match status" value="1"/>
</dbReference>
<feature type="domain" description="Peptidase S8/S53" evidence="7">
    <location>
        <begin position="193"/>
        <end position="460"/>
    </location>
</feature>
<proteinExistence type="inferred from homology"/>
<name>A0ABV5SP84_9MICO</name>
<evidence type="ECO:0000256" key="4">
    <source>
        <dbReference type="ARBA" id="ARBA00022825"/>
    </source>
</evidence>
<dbReference type="InterPro" id="IPR000209">
    <property type="entry name" value="Peptidase_S8/S53_dom"/>
</dbReference>
<evidence type="ECO:0000313" key="8">
    <source>
        <dbReference type="EMBL" id="MFB9642149.1"/>
    </source>
</evidence>
<feature type="active site" description="Charge relay system" evidence="5">
    <location>
        <position position="249"/>
    </location>
</feature>
<evidence type="ECO:0000256" key="6">
    <source>
        <dbReference type="SAM" id="SignalP"/>
    </source>
</evidence>
<protein>
    <submittedName>
        <fullName evidence="8">S8 family serine peptidase</fullName>
    </submittedName>
</protein>
<keyword evidence="6" id="KW-0732">Signal</keyword>
<dbReference type="InterPro" id="IPR036852">
    <property type="entry name" value="Peptidase_S8/S53_dom_sf"/>
</dbReference>
<dbReference type="PRINTS" id="PR00723">
    <property type="entry name" value="SUBTILISIN"/>
</dbReference>
<evidence type="ECO:0000256" key="1">
    <source>
        <dbReference type="ARBA" id="ARBA00011073"/>
    </source>
</evidence>
<keyword evidence="2 5" id="KW-0645">Protease</keyword>
<dbReference type="Gene3D" id="2.60.40.1120">
    <property type="entry name" value="Carboxypeptidase-like, regulatory domain"/>
    <property type="match status" value="2"/>
</dbReference>
<dbReference type="InterPro" id="IPR008969">
    <property type="entry name" value="CarboxyPept-like_regulatory"/>
</dbReference>
<keyword evidence="9" id="KW-1185">Reference proteome</keyword>
<evidence type="ECO:0000256" key="2">
    <source>
        <dbReference type="ARBA" id="ARBA00022670"/>
    </source>
</evidence>
<dbReference type="PROSITE" id="PS51318">
    <property type="entry name" value="TAT"/>
    <property type="match status" value="1"/>
</dbReference>
<dbReference type="SUPFAM" id="SSF49464">
    <property type="entry name" value="Carboxypeptidase regulatory domain-like"/>
    <property type="match status" value="2"/>
</dbReference>
<dbReference type="PANTHER" id="PTHR43806:SF11">
    <property type="entry name" value="CEREVISIN-RELATED"/>
    <property type="match status" value="1"/>
</dbReference>
<dbReference type="PANTHER" id="PTHR43806">
    <property type="entry name" value="PEPTIDASE S8"/>
    <property type="match status" value="1"/>
</dbReference>
<evidence type="ECO:0000256" key="5">
    <source>
        <dbReference type="PROSITE-ProRule" id="PRU01240"/>
    </source>
</evidence>
<dbReference type="InterPro" id="IPR006311">
    <property type="entry name" value="TAT_signal"/>
</dbReference>
<dbReference type="PROSITE" id="PS51892">
    <property type="entry name" value="SUBTILASE"/>
    <property type="match status" value="1"/>
</dbReference>
<dbReference type="Proteomes" id="UP001589667">
    <property type="component" value="Unassembled WGS sequence"/>
</dbReference>
<evidence type="ECO:0000313" key="9">
    <source>
        <dbReference type="Proteomes" id="UP001589667"/>
    </source>
</evidence>
<feature type="active site" description="Charge relay system" evidence="5">
    <location>
        <position position="420"/>
    </location>
</feature>
<keyword evidence="4 5" id="KW-0720">Serine protease</keyword>
<comment type="caution">
    <text evidence="8">The sequence shown here is derived from an EMBL/GenBank/DDBJ whole genome shotgun (WGS) entry which is preliminary data.</text>
</comment>